<gene>
    <name evidence="1" type="ORF">KPL71_015708</name>
</gene>
<reference evidence="2" key="1">
    <citation type="journal article" date="2023" name="Hortic. Res.">
        <title>A chromosome-level phased genome enabling allele-level studies in sweet orange: a case study on citrus Huanglongbing tolerance.</title>
        <authorList>
            <person name="Wu B."/>
            <person name="Yu Q."/>
            <person name="Deng Z."/>
            <person name="Duan Y."/>
            <person name="Luo F."/>
            <person name="Gmitter F. Jr."/>
        </authorList>
    </citation>
    <scope>NUCLEOTIDE SEQUENCE [LARGE SCALE GENOMIC DNA]</scope>
    <source>
        <strain evidence="2">cv. Valencia</strain>
    </source>
</reference>
<evidence type="ECO:0000313" key="2">
    <source>
        <dbReference type="Proteomes" id="UP000829398"/>
    </source>
</evidence>
<protein>
    <submittedName>
        <fullName evidence="1">Desiccation-like protein</fullName>
    </submittedName>
</protein>
<accession>A0ACB8KLG0</accession>
<dbReference type="EMBL" id="CM039174">
    <property type="protein sequence ID" value="KAH9755213.1"/>
    <property type="molecule type" value="Genomic_DNA"/>
</dbReference>
<proteinExistence type="predicted"/>
<evidence type="ECO:0000313" key="1">
    <source>
        <dbReference type="EMBL" id="KAH9755213.1"/>
    </source>
</evidence>
<dbReference type="Proteomes" id="UP000829398">
    <property type="component" value="Chromosome 5"/>
</dbReference>
<sequence>MATSKLEVLLTISFLICISYCLADQFKYPRACWPTSPLPEPPLCRDDVDNLQFAQSLEHLEAELFLGGGLGYGLDKVAPYLSLWDSKAIDGSECKILFAKLIDEAFGFPLDPPFYPYRDSLSYMLAAGLLSPESGQDRIVREYLFGRADQIVKPYNYTVARECAGLKMKGFLSLRSLELNRRLVAMSRPWAFNSFSYPRSPEEILRISYGTGNEHVPGRFFPQGGKWKNCKTSKEENLMLQLLCRKEV</sequence>
<comment type="caution">
    <text evidence="1">The sequence shown here is derived from an EMBL/GenBank/DDBJ whole genome shotgun (WGS) entry which is preliminary data.</text>
</comment>
<name>A0ACB8KLG0_CITSI</name>
<keyword evidence="2" id="KW-1185">Reference proteome</keyword>
<organism evidence="1 2">
    <name type="scientific">Citrus sinensis</name>
    <name type="common">Sweet orange</name>
    <name type="synonym">Citrus aurantium var. sinensis</name>
    <dbReference type="NCBI Taxonomy" id="2711"/>
    <lineage>
        <taxon>Eukaryota</taxon>
        <taxon>Viridiplantae</taxon>
        <taxon>Streptophyta</taxon>
        <taxon>Embryophyta</taxon>
        <taxon>Tracheophyta</taxon>
        <taxon>Spermatophyta</taxon>
        <taxon>Magnoliopsida</taxon>
        <taxon>eudicotyledons</taxon>
        <taxon>Gunneridae</taxon>
        <taxon>Pentapetalae</taxon>
        <taxon>rosids</taxon>
        <taxon>malvids</taxon>
        <taxon>Sapindales</taxon>
        <taxon>Rutaceae</taxon>
        <taxon>Aurantioideae</taxon>
        <taxon>Citrus</taxon>
    </lineage>
</organism>